<keyword evidence="2" id="KW-1185">Reference proteome</keyword>
<dbReference type="AlphaFoldDB" id="A0A0C3Q0F5"/>
<dbReference type="EMBL" id="KN824109">
    <property type="protein sequence ID" value="KIO15409.1"/>
    <property type="molecule type" value="Genomic_DNA"/>
</dbReference>
<dbReference type="HOGENOM" id="CLU_3126102_0_0_1"/>
<organism evidence="1 2">
    <name type="scientific">Tulasnella calospora MUT 4182</name>
    <dbReference type="NCBI Taxonomy" id="1051891"/>
    <lineage>
        <taxon>Eukaryota</taxon>
        <taxon>Fungi</taxon>
        <taxon>Dikarya</taxon>
        <taxon>Basidiomycota</taxon>
        <taxon>Agaricomycotina</taxon>
        <taxon>Agaricomycetes</taxon>
        <taxon>Cantharellales</taxon>
        <taxon>Tulasnellaceae</taxon>
        <taxon>Tulasnella</taxon>
    </lineage>
</organism>
<evidence type="ECO:0000313" key="1">
    <source>
        <dbReference type="EMBL" id="KIO15409.1"/>
    </source>
</evidence>
<proteinExistence type="predicted"/>
<protein>
    <submittedName>
        <fullName evidence="1">Uncharacterized protein</fullName>
    </submittedName>
</protein>
<gene>
    <name evidence="1" type="ORF">M407DRAFT_35021</name>
</gene>
<evidence type="ECO:0000313" key="2">
    <source>
        <dbReference type="Proteomes" id="UP000054248"/>
    </source>
</evidence>
<sequence length="50" mass="5563">MGGNEWRHQSQKLLALSYGDDDEGGYFGVFTYAPLEHLPSSTGHHAPYPK</sequence>
<dbReference type="Proteomes" id="UP000054248">
    <property type="component" value="Unassembled WGS sequence"/>
</dbReference>
<accession>A0A0C3Q0F5</accession>
<reference evidence="1 2" key="1">
    <citation type="submission" date="2014-04" db="EMBL/GenBank/DDBJ databases">
        <authorList>
            <consortium name="DOE Joint Genome Institute"/>
            <person name="Kuo A."/>
            <person name="Girlanda M."/>
            <person name="Perotto S."/>
            <person name="Kohler A."/>
            <person name="Nagy L.G."/>
            <person name="Floudas D."/>
            <person name="Copeland A."/>
            <person name="Barry K.W."/>
            <person name="Cichocki N."/>
            <person name="Veneault-Fourrey C."/>
            <person name="LaButti K."/>
            <person name="Lindquist E.A."/>
            <person name="Lipzen A."/>
            <person name="Lundell T."/>
            <person name="Morin E."/>
            <person name="Murat C."/>
            <person name="Sun H."/>
            <person name="Tunlid A."/>
            <person name="Henrissat B."/>
            <person name="Grigoriev I.V."/>
            <person name="Hibbett D.S."/>
            <person name="Martin F."/>
            <person name="Nordberg H.P."/>
            <person name="Cantor M.N."/>
            <person name="Hua S.X."/>
        </authorList>
    </citation>
    <scope>NUCLEOTIDE SEQUENCE [LARGE SCALE GENOMIC DNA]</scope>
    <source>
        <strain evidence="1 2">MUT 4182</strain>
    </source>
</reference>
<name>A0A0C3Q0F5_9AGAM</name>
<reference evidence="2" key="2">
    <citation type="submission" date="2015-01" db="EMBL/GenBank/DDBJ databases">
        <title>Evolutionary Origins and Diversification of the Mycorrhizal Mutualists.</title>
        <authorList>
            <consortium name="DOE Joint Genome Institute"/>
            <consortium name="Mycorrhizal Genomics Consortium"/>
            <person name="Kohler A."/>
            <person name="Kuo A."/>
            <person name="Nagy L.G."/>
            <person name="Floudas D."/>
            <person name="Copeland A."/>
            <person name="Barry K.W."/>
            <person name="Cichocki N."/>
            <person name="Veneault-Fourrey C."/>
            <person name="LaButti K."/>
            <person name="Lindquist E.A."/>
            <person name="Lipzen A."/>
            <person name="Lundell T."/>
            <person name="Morin E."/>
            <person name="Murat C."/>
            <person name="Riley R."/>
            <person name="Ohm R."/>
            <person name="Sun H."/>
            <person name="Tunlid A."/>
            <person name="Henrissat B."/>
            <person name="Grigoriev I.V."/>
            <person name="Hibbett D.S."/>
            <person name="Martin F."/>
        </authorList>
    </citation>
    <scope>NUCLEOTIDE SEQUENCE [LARGE SCALE GENOMIC DNA]</scope>
    <source>
        <strain evidence="2">MUT 4182</strain>
    </source>
</reference>